<evidence type="ECO:0000256" key="1">
    <source>
        <dbReference type="ARBA" id="ARBA00004141"/>
    </source>
</evidence>
<sequence>METQKKLILLGSSLGFIGIILGAFAAHGLENLISEDAIATFETGVKYQIYHSLFLMFLSSQKFTTPRLNKTIFWLILLGVLFFSGSIYGLATNELTGFDFKNIAWITPVGGTLLILSWALVFFNLLKKPDNL</sequence>
<accession>A0A1G7U1J8</accession>
<evidence type="ECO:0000256" key="5">
    <source>
        <dbReference type="ARBA" id="ARBA00023136"/>
    </source>
</evidence>
<reference evidence="7 8" key="1">
    <citation type="submission" date="2016-10" db="EMBL/GenBank/DDBJ databases">
        <authorList>
            <person name="de Groot N.N."/>
        </authorList>
    </citation>
    <scope>NUCLEOTIDE SEQUENCE [LARGE SCALE GENOMIC DNA]</scope>
    <source>
        <strain evidence="7 8">DSM 19803</strain>
    </source>
</reference>
<dbReference type="PANTHER" id="PTHR43461:SF1">
    <property type="entry name" value="TRANSMEMBRANE PROTEIN 256"/>
    <property type="match status" value="1"/>
</dbReference>
<dbReference type="STRING" id="470826.SAMN04488027_101197"/>
<evidence type="ECO:0000313" key="7">
    <source>
        <dbReference type="EMBL" id="SDG41482.1"/>
    </source>
</evidence>
<feature type="transmembrane region" description="Helical" evidence="6">
    <location>
        <begin position="47"/>
        <end position="65"/>
    </location>
</feature>
<dbReference type="EMBL" id="FNCW01000001">
    <property type="protein sequence ID" value="SDG41482.1"/>
    <property type="molecule type" value="Genomic_DNA"/>
</dbReference>
<organism evidence="7 8">
    <name type="scientific">Psychroflexus sediminis</name>
    <dbReference type="NCBI Taxonomy" id="470826"/>
    <lineage>
        <taxon>Bacteria</taxon>
        <taxon>Pseudomonadati</taxon>
        <taxon>Bacteroidota</taxon>
        <taxon>Flavobacteriia</taxon>
        <taxon>Flavobacteriales</taxon>
        <taxon>Flavobacteriaceae</taxon>
        <taxon>Psychroflexus</taxon>
    </lineage>
</organism>
<evidence type="ECO:0000256" key="4">
    <source>
        <dbReference type="ARBA" id="ARBA00022989"/>
    </source>
</evidence>
<feature type="transmembrane region" description="Helical" evidence="6">
    <location>
        <begin position="7"/>
        <end position="27"/>
    </location>
</feature>
<keyword evidence="3 6" id="KW-0812">Transmembrane</keyword>
<dbReference type="OrthoDB" id="9802121at2"/>
<name>A0A1G7U1J8_9FLAO</name>
<dbReference type="InterPro" id="IPR006696">
    <property type="entry name" value="DUF423"/>
</dbReference>
<dbReference type="GO" id="GO:0005886">
    <property type="term" value="C:plasma membrane"/>
    <property type="evidence" value="ECO:0007669"/>
    <property type="project" value="TreeGrafter"/>
</dbReference>
<proteinExistence type="inferred from homology"/>
<evidence type="ECO:0000256" key="6">
    <source>
        <dbReference type="SAM" id="Phobius"/>
    </source>
</evidence>
<feature type="transmembrane region" description="Helical" evidence="6">
    <location>
        <begin position="103"/>
        <end position="126"/>
    </location>
</feature>
<evidence type="ECO:0000313" key="8">
    <source>
        <dbReference type="Proteomes" id="UP000199296"/>
    </source>
</evidence>
<dbReference type="Proteomes" id="UP000199296">
    <property type="component" value="Unassembled WGS sequence"/>
</dbReference>
<comment type="subcellular location">
    <subcellularLocation>
        <location evidence="1">Membrane</location>
        <topology evidence="1">Multi-pass membrane protein</topology>
    </subcellularLocation>
</comment>
<feature type="transmembrane region" description="Helical" evidence="6">
    <location>
        <begin position="72"/>
        <end position="91"/>
    </location>
</feature>
<gene>
    <name evidence="7" type="ORF">SAMN04488027_101197</name>
</gene>
<evidence type="ECO:0000256" key="3">
    <source>
        <dbReference type="ARBA" id="ARBA00022692"/>
    </source>
</evidence>
<dbReference type="AlphaFoldDB" id="A0A1G7U1J8"/>
<dbReference type="PANTHER" id="PTHR43461">
    <property type="entry name" value="TRANSMEMBRANE PROTEIN 256"/>
    <property type="match status" value="1"/>
</dbReference>
<dbReference type="Pfam" id="PF04241">
    <property type="entry name" value="DUF423"/>
    <property type="match status" value="1"/>
</dbReference>
<keyword evidence="8" id="KW-1185">Reference proteome</keyword>
<dbReference type="RefSeq" id="WP_093364434.1">
    <property type="nucleotide sequence ID" value="NZ_FNCW01000001.1"/>
</dbReference>
<keyword evidence="4 6" id="KW-1133">Transmembrane helix</keyword>
<evidence type="ECO:0000256" key="2">
    <source>
        <dbReference type="ARBA" id="ARBA00009694"/>
    </source>
</evidence>
<keyword evidence="5 6" id="KW-0472">Membrane</keyword>
<comment type="similarity">
    <text evidence="2">Belongs to the UPF0382 family.</text>
</comment>
<protein>
    <submittedName>
        <fullName evidence="7">Uncharacterized membrane protein YgdD, TMEM256/DUF423 family</fullName>
    </submittedName>
</protein>